<comment type="caution">
    <text evidence="1">The sequence shown here is derived from an EMBL/GenBank/DDBJ whole genome shotgun (WGS) entry which is preliminary data.</text>
</comment>
<dbReference type="Proteomes" id="UP000193411">
    <property type="component" value="Unassembled WGS sequence"/>
</dbReference>
<keyword evidence="2" id="KW-1185">Reference proteome</keyword>
<feature type="non-terminal residue" evidence="1">
    <location>
        <position position="113"/>
    </location>
</feature>
<accession>A0A1Y2HEV7</accession>
<gene>
    <name evidence="1" type="ORF">BCR44DRAFT_1440190</name>
</gene>
<sequence length="113" mass="11260">MTWANALVNVPPVSELAATSPAAVAPIHTTSVPIPSAGNDGSEFNLSWWATRSVANALALDVSSTNVTVTPSPAASLITSATSLPVIPTPSPAHTTFSPVAGSTPPCPAIASM</sequence>
<evidence type="ECO:0000313" key="2">
    <source>
        <dbReference type="Proteomes" id="UP000193411"/>
    </source>
</evidence>
<name>A0A1Y2HEV7_9FUNG</name>
<dbReference type="EMBL" id="MCFL01000046">
    <property type="protein sequence ID" value="ORZ32431.1"/>
    <property type="molecule type" value="Genomic_DNA"/>
</dbReference>
<evidence type="ECO:0000313" key="1">
    <source>
        <dbReference type="EMBL" id="ORZ32431.1"/>
    </source>
</evidence>
<protein>
    <submittedName>
        <fullName evidence="1">Uncharacterized protein</fullName>
    </submittedName>
</protein>
<reference evidence="1 2" key="1">
    <citation type="submission" date="2016-07" db="EMBL/GenBank/DDBJ databases">
        <title>Pervasive Adenine N6-methylation of Active Genes in Fungi.</title>
        <authorList>
            <consortium name="DOE Joint Genome Institute"/>
            <person name="Mondo S.J."/>
            <person name="Dannebaum R.O."/>
            <person name="Kuo R.C."/>
            <person name="Labutti K."/>
            <person name="Haridas S."/>
            <person name="Kuo A."/>
            <person name="Salamov A."/>
            <person name="Ahrendt S.R."/>
            <person name="Lipzen A."/>
            <person name="Sullivan W."/>
            <person name="Andreopoulos W.B."/>
            <person name="Clum A."/>
            <person name="Lindquist E."/>
            <person name="Daum C."/>
            <person name="Ramamoorthy G.K."/>
            <person name="Gryganskyi A."/>
            <person name="Culley D."/>
            <person name="Magnuson J.K."/>
            <person name="James T.Y."/>
            <person name="O'Malley M.A."/>
            <person name="Stajich J.E."/>
            <person name="Spatafora J.W."/>
            <person name="Visel A."/>
            <person name="Grigoriev I.V."/>
        </authorList>
    </citation>
    <scope>NUCLEOTIDE SEQUENCE [LARGE SCALE GENOMIC DNA]</scope>
    <source>
        <strain evidence="1 2">PL171</strain>
    </source>
</reference>
<dbReference type="AlphaFoldDB" id="A0A1Y2HEV7"/>
<proteinExistence type="predicted"/>
<organism evidence="1 2">
    <name type="scientific">Catenaria anguillulae PL171</name>
    <dbReference type="NCBI Taxonomy" id="765915"/>
    <lineage>
        <taxon>Eukaryota</taxon>
        <taxon>Fungi</taxon>
        <taxon>Fungi incertae sedis</taxon>
        <taxon>Blastocladiomycota</taxon>
        <taxon>Blastocladiomycetes</taxon>
        <taxon>Blastocladiales</taxon>
        <taxon>Catenariaceae</taxon>
        <taxon>Catenaria</taxon>
    </lineage>
</organism>